<dbReference type="AlphaFoldDB" id="A0ABD3F979"/>
<name>A0ABD3F979_9STRA</name>
<accession>A0ABD3F979</accession>
<evidence type="ECO:0000256" key="1">
    <source>
        <dbReference type="SAM" id="MobiDB-lite"/>
    </source>
</evidence>
<gene>
    <name evidence="2" type="ORF">V7S43_011828</name>
</gene>
<evidence type="ECO:0000313" key="3">
    <source>
        <dbReference type="Proteomes" id="UP001632037"/>
    </source>
</evidence>
<feature type="compositionally biased region" description="Polar residues" evidence="1">
    <location>
        <begin position="199"/>
        <end position="211"/>
    </location>
</feature>
<protein>
    <submittedName>
        <fullName evidence="2">Uncharacterized protein</fullName>
    </submittedName>
</protein>
<proteinExistence type="predicted"/>
<feature type="region of interest" description="Disordered" evidence="1">
    <location>
        <begin position="170"/>
        <end position="273"/>
    </location>
</feature>
<dbReference type="EMBL" id="JBIMZQ010000028">
    <property type="protein sequence ID" value="KAL3663423.1"/>
    <property type="molecule type" value="Genomic_DNA"/>
</dbReference>
<sequence length="273" mass="30274">MPTTLEILRAEREAQDAEEARPPFGSVDALRTFIADENPALIDNVALEMCWLGAKEYDKFFRAELINRDDEQDFATVVEEFRALDPARRSKCVFILTIWKNFDGDLNRIDYRPGFSYRFDKVHSLKLNCGKPVGSMQIRERLRAAPLPPLRSLVGNEPQQVNDTSAFEQTTTSVMEQASESSPSQTPDELTWASPPAKTPSQKSSTVSGRNTGEAKSLASTNGSAPRGSPAAKTPKRKASARCGDDKAPPLESPMKRTRGREPKELFPASEQN</sequence>
<keyword evidence="3" id="KW-1185">Reference proteome</keyword>
<feature type="compositionally biased region" description="Polar residues" evidence="1">
    <location>
        <begin position="170"/>
        <end position="188"/>
    </location>
</feature>
<dbReference type="Proteomes" id="UP001632037">
    <property type="component" value="Unassembled WGS sequence"/>
</dbReference>
<reference evidence="2 3" key="1">
    <citation type="submission" date="2024-09" db="EMBL/GenBank/DDBJ databases">
        <title>Genome sequencing and assembly of Phytophthora oleae, isolate VK10A, causative agent of rot of olive drupes.</title>
        <authorList>
            <person name="Conti Taguali S."/>
            <person name="Riolo M."/>
            <person name="La Spada F."/>
            <person name="Cacciola S.O."/>
            <person name="Dionisio G."/>
        </authorList>
    </citation>
    <scope>NUCLEOTIDE SEQUENCE [LARGE SCALE GENOMIC DNA]</scope>
    <source>
        <strain evidence="2 3">VK10A</strain>
    </source>
</reference>
<comment type="caution">
    <text evidence="2">The sequence shown here is derived from an EMBL/GenBank/DDBJ whole genome shotgun (WGS) entry which is preliminary data.</text>
</comment>
<evidence type="ECO:0000313" key="2">
    <source>
        <dbReference type="EMBL" id="KAL3663423.1"/>
    </source>
</evidence>
<organism evidence="2 3">
    <name type="scientific">Phytophthora oleae</name>
    <dbReference type="NCBI Taxonomy" id="2107226"/>
    <lineage>
        <taxon>Eukaryota</taxon>
        <taxon>Sar</taxon>
        <taxon>Stramenopiles</taxon>
        <taxon>Oomycota</taxon>
        <taxon>Peronosporomycetes</taxon>
        <taxon>Peronosporales</taxon>
        <taxon>Peronosporaceae</taxon>
        <taxon>Phytophthora</taxon>
    </lineage>
</organism>